<name>A0A8S4C037_9ACAR</name>
<dbReference type="EMBL" id="CAJVAF010000020">
    <property type="protein sequence ID" value="CAG7589024.1"/>
    <property type="molecule type" value="Genomic_DNA"/>
</dbReference>
<feature type="signal peptide" evidence="1">
    <location>
        <begin position="1"/>
        <end position="19"/>
    </location>
</feature>
<dbReference type="InterPro" id="IPR020889">
    <property type="entry name" value="LipoPS_assembly_LptD"/>
</dbReference>
<dbReference type="Proteomes" id="UP000837675">
    <property type="component" value="Unassembled WGS sequence"/>
</dbReference>
<organism evidence="2 3">
    <name type="scientific">Hyalomma marginatum</name>
    <dbReference type="NCBI Taxonomy" id="34627"/>
    <lineage>
        <taxon>Eukaryota</taxon>
        <taxon>Metazoa</taxon>
        <taxon>Ecdysozoa</taxon>
        <taxon>Arthropoda</taxon>
        <taxon>Chelicerata</taxon>
        <taxon>Arachnida</taxon>
        <taxon>Acari</taxon>
        <taxon>Parasitiformes</taxon>
        <taxon>Ixodida</taxon>
        <taxon>Ixodoidea</taxon>
        <taxon>Ixodidae</taxon>
        <taxon>Hyalomminae</taxon>
        <taxon>Hyalomma</taxon>
    </lineage>
</organism>
<gene>
    <name evidence="2" type="ORF">MHYMCMPASI_00080</name>
</gene>
<reference evidence="2" key="1">
    <citation type="submission" date="2021-06" db="EMBL/GenBank/DDBJ databases">
        <authorList>
            <person name="Nardi T."/>
            <person name="Nardi T."/>
        </authorList>
    </citation>
    <scope>NUCLEOTIDE SEQUENCE</scope>
</reference>
<dbReference type="InterPro" id="IPR050218">
    <property type="entry name" value="LptD"/>
</dbReference>
<evidence type="ECO:0000313" key="3">
    <source>
        <dbReference type="Proteomes" id="UP000837675"/>
    </source>
</evidence>
<protein>
    <submittedName>
        <fullName evidence="2">LPS-assembly protein LptD</fullName>
    </submittedName>
</protein>
<dbReference type="PANTHER" id="PTHR30189">
    <property type="entry name" value="LPS-ASSEMBLY PROTEIN"/>
    <property type="match status" value="1"/>
</dbReference>
<keyword evidence="3" id="KW-1185">Reference proteome</keyword>
<dbReference type="AlphaFoldDB" id="A0A8S4C037"/>
<feature type="chain" id="PRO_5035941347" evidence="1">
    <location>
        <begin position="20"/>
        <end position="709"/>
    </location>
</feature>
<evidence type="ECO:0000256" key="1">
    <source>
        <dbReference type="SAM" id="SignalP"/>
    </source>
</evidence>
<dbReference type="PANTHER" id="PTHR30189:SF1">
    <property type="entry name" value="LPS-ASSEMBLY PROTEIN LPTD"/>
    <property type="match status" value="1"/>
</dbReference>
<accession>A0A8S4C037</accession>
<sequence>MIKKLLSLVFLLYQTFTLTEVFANTAIASLQADNIAYSRDYESITASGNAQLFFEGKKLFASKIVYLKKGKKVIATGRVIFQDSNGDTYNFDYLTSDLGFNKVYATNIKGRSKKVLAWSADEGFINQSHKKVKNFTFSPCVNCSNDIIKDKLLWKIRAEELEIDETHNEIILKKATLDFLDRPILYLPYVSLPSSKAKPKSGFLKPNVDISREMGFRVEVPYYFRLAPNMDATFTPILRTTIPTLYKLEFQHLLENGQYQVDGSFINQKNSKRERELSSNIKVNGDFKGRLFDRNINYGVHINKLFDESKTYLKKYHLSNEDILNSCMYVNNQSINHTGKSHFVSLETVSFQDLRPDYNPEITPNALPLIRYKQLYPIEFMNAKMELNSAFYNIITRSEDHDTRLMNDINFSNQIVTSEGHEFNIKNGIYTYLHQYNNINEINKKYISLVNVIPYSQIKWGYEMLASDYKDRIIIEPIAALMLTSNKFFSQETELLEIRKSNFLTPNRFLDWESSDLVSRFDYGLNFFLKNTSIDALNIFLGSSLYMKNHQAANKKKYNYILNASLQLNQNTFIVNRVWFDQRNFKIVQHEIDSIMKFNKLDLGFSYTYKSQADDRLFPQEISGYIDFNFYQKWWLHLDAKVKLNSQKFSAGSGIEDKRKLLRDGIGLTYKDDCLKVDFAINRDHTKLKDLKPSVTYVIKIGVPIFSKL</sequence>
<dbReference type="HAMAP" id="MF_01411">
    <property type="entry name" value="LPS_assembly_LptD"/>
    <property type="match status" value="1"/>
</dbReference>
<comment type="caution">
    <text evidence="2">The sequence shown here is derived from an EMBL/GenBank/DDBJ whole genome shotgun (WGS) entry which is preliminary data.</text>
</comment>
<proteinExistence type="inferred from homology"/>
<keyword evidence="1" id="KW-0732">Signal</keyword>
<dbReference type="GO" id="GO:0015920">
    <property type="term" value="P:lipopolysaccharide transport"/>
    <property type="evidence" value="ECO:0007669"/>
    <property type="project" value="InterPro"/>
</dbReference>
<evidence type="ECO:0000313" key="2">
    <source>
        <dbReference type="EMBL" id="CAG7589024.1"/>
    </source>
</evidence>
<dbReference type="GO" id="GO:1990351">
    <property type="term" value="C:transporter complex"/>
    <property type="evidence" value="ECO:0007669"/>
    <property type="project" value="TreeGrafter"/>
</dbReference>